<dbReference type="GO" id="GO:0050308">
    <property type="term" value="F:sugar-phosphatase activity"/>
    <property type="evidence" value="ECO:0007669"/>
    <property type="project" value="TreeGrafter"/>
</dbReference>
<dbReference type="SUPFAM" id="SSF56784">
    <property type="entry name" value="HAD-like"/>
    <property type="match status" value="1"/>
</dbReference>
<dbReference type="SFLD" id="SFLDS00003">
    <property type="entry name" value="Haloacid_Dehalogenase"/>
    <property type="match status" value="1"/>
</dbReference>
<evidence type="ECO:0000313" key="2">
    <source>
        <dbReference type="Proteomes" id="UP000823964"/>
    </source>
</evidence>
<dbReference type="Gene3D" id="3.40.50.1000">
    <property type="entry name" value="HAD superfamily/HAD-like"/>
    <property type="match status" value="1"/>
</dbReference>
<dbReference type="CDD" id="cd07505">
    <property type="entry name" value="HAD_BPGM-like"/>
    <property type="match status" value="1"/>
</dbReference>
<dbReference type="NCBIfam" id="TIGR01509">
    <property type="entry name" value="HAD-SF-IA-v3"/>
    <property type="match status" value="1"/>
</dbReference>
<dbReference type="AlphaFoldDB" id="A0A9D1V9T3"/>
<reference evidence="1" key="2">
    <citation type="submission" date="2021-04" db="EMBL/GenBank/DDBJ databases">
        <authorList>
            <person name="Gilroy R."/>
        </authorList>
    </citation>
    <scope>NUCLEOTIDE SEQUENCE</scope>
    <source>
        <strain evidence="1">14975</strain>
    </source>
</reference>
<comment type="caution">
    <text evidence="1">The sequence shown here is derived from an EMBL/GenBank/DDBJ whole genome shotgun (WGS) entry which is preliminary data.</text>
</comment>
<accession>A0A9D1V9T3</accession>
<dbReference type="InterPro" id="IPR023214">
    <property type="entry name" value="HAD_sf"/>
</dbReference>
<gene>
    <name evidence="1" type="ORF">H9862_00735</name>
</gene>
<reference evidence="1" key="1">
    <citation type="journal article" date="2021" name="PeerJ">
        <title>Extensive microbial diversity within the chicken gut microbiome revealed by metagenomics and culture.</title>
        <authorList>
            <person name="Gilroy R."/>
            <person name="Ravi A."/>
            <person name="Getino M."/>
            <person name="Pursley I."/>
            <person name="Horton D.L."/>
            <person name="Alikhan N.F."/>
            <person name="Baker D."/>
            <person name="Gharbi K."/>
            <person name="Hall N."/>
            <person name="Watson M."/>
            <person name="Adriaenssens E.M."/>
            <person name="Foster-Nyarko E."/>
            <person name="Jarju S."/>
            <person name="Secka A."/>
            <person name="Antonio M."/>
            <person name="Oren A."/>
            <person name="Chaudhuri R.R."/>
            <person name="La Ragione R."/>
            <person name="Hildebrand F."/>
            <person name="Pallen M.J."/>
        </authorList>
    </citation>
    <scope>NUCLEOTIDE SEQUENCE</scope>
    <source>
        <strain evidence="1">14975</strain>
    </source>
</reference>
<evidence type="ECO:0000313" key="1">
    <source>
        <dbReference type="EMBL" id="HIX19110.1"/>
    </source>
</evidence>
<dbReference type="InterPro" id="IPR006439">
    <property type="entry name" value="HAD-SF_hydro_IA"/>
</dbReference>
<dbReference type="InterPro" id="IPR023198">
    <property type="entry name" value="PGP-like_dom2"/>
</dbReference>
<dbReference type="PANTHER" id="PTHR43481">
    <property type="entry name" value="FRUCTOSE-1-PHOSPHATE PHOSPHATASE"/>
    <property type="match status" value="1"/>
</dbReference>
<dbReference type="SFLD" id="SFLDG01135">
    <property type="entry name" value="C1.5.6:_HAD__Beta-PGM__Phospha"/>
    <property type="match status" value="1"/>
</dbReference>
<organism evidence="1 2">
    <name type="scientific">Candidatus Akkermansia intestinigallinarum</name>
    <dbReference type="NCBI Taxonomy" id="2838431"/>
    <lineage>
        <taxon>Bacteria</taxon>
        <taxon>Pseudomonadati</taxon>
        <taxon>Verrucomicrobiota</taxon>
        <taxon>Verrucomicrobiia</taxon>
        <taxon>Verrucomicrobiales</taxon>
        <taxon>Akkermansiaceae</taxon>
        <taxon>Akkermansia</taxon>
    </lineage>
</organism>
<dbReference type="PANTHER" id="PTHR43481:SF4">
    <property type="entry name" value="GLYCEROL-1-PHOSPHATE PHOSPHOHYDROLASE 1-RELATED"/>
    <property type="match status" value="1"/>
</dbReference>
<dbReference type="InterPro" id="IPR051806">
    <property type="entry name" value="HAD-like_SPP"/>
</dbReference>
<dbReference type="Proteomes" id="UP000823964">
    <property type="component" value="Unassembled WGS sequence"/>
</dbReference>
<dbReference type="EMBL" id="DXFQ01000012">
    <property type="protein sequence ID" value="HIX19110.1"/>
    <property type="molecule type" value="Genomic_DNA"/>
</dbReference>
<keyword evidence="1" id="KW-0378">Hydrolase</keyword>
<dbReference type="InterPro" id="IPR036412">
    <property type="entry name" value="HAD-like_sf"/>
</dbReference>
<dbReference type="SFLD" id="SFLDG01129">
    <property type="entry name" value="C1.5:_HAD__Beta-PGM__Phosphata"/>
    <property type="match status" value="1"/>
</dbReference>
<proteinExistence type="predicted"/>
<name>A0A9D1V9T3_9BACT</name>
<dbReference type="Gene3D" id="1.10.150.240">
    <property type="entry name" value="Putative phosphatase, domain 2"/>
    <property type="match status" value="1"/>
</dbReference>
<protein>
    <submittedName>
        <fullName evidence="1">HAD-IA family hydrolase</fullName>
    </submittedName>
</protein>
<dbReference type="Pfam" id="PF00702">
    <property type="entry name" value="Hydrolase"/>
    <property type="match status" value="1"/>
</dbReference>
<sequence>MSTPRVQIPSQTYDGYIFDLDGTLVDSMATHYRAWRQALQENGAPHEAFLWDEFIAHGGMAAPDIVEDLNRKYGLHMDAERTATRKRACYDHLLETQKLPVIDETVALVRRLQAAGIPHAIGTGSVRHGALATLRSAGIDDLFDIIVTPDDVPPGHGKPMPDIFLLCAERMGVDPARCVVFEDAEPGIRAAAAGGMDHVRVGPAARVDE</sequence>